<evidence type="ECO:0000313" key="4">
    <source>
        <dbReference type="EMBL" id="MBR7781049.1"/>
    </source>
</evidence>
<dbReference type="RefSeq" id="WP_212686387.1">
    <property type="nucleotide sequence ID" value="NZ_JAGSPN010000001.1"/>
</dbReference>
<sequence length="510" mass="53997">MALATRCPHCQTTFRVANDQLKLHAGLVRCGACHQAFNGIEHLVPPDQAARPAPAAPQATTAPATNSVTAAATTVTGVAATASAAETENTETAALPKQASADLSEDLSVNLPETDNTGSAGLHSTASASAADRNIHTEQAQEDAVHVSAEPPQVWTNPHRIPPAGDTSADAVLSFPEPEPEPETEPASSQLIQDEADVQVFPPSAIEPVSEPASAAPKDDVLNIASASEIEFDLGDDMPSMMAESVATERAPEQDLAMQIELETRAAIAEPQIDWSVSDAAAELPAGPEPDPEATLAALDLSLPEPEAIADTADAATEQDILLAAPETGSGEADEDKPEFVLQAERAARRGRVMTIVYSLLILILLPLCLAQLAIVNRNSLAAHYPQTLPMLKQVCAPLHCEIHLPARIDQISIEANELQSLDADRNLFQLNVQLMNTSSAPMAWPHLELQLNDSKDKPVILKSFAPKDYLPEGTDALKGIAGHGDQQVKIYFELSTSKASGYHVAAFYP</sequence>
<dbReference type="InterPro" id="IPR021834">
    <property type="entry name" value="DUF3426"/>
</dbReference>
<dbReference type="Pfam" id="PF13719">
    <property type="entry name" value="Zn_ribbon_5"/>
    <property type="match status" value="1"/>
</dbReference>
<dbReference type="InterPro" id="IPR011723">
    <property type="entry name" value="Znf/thioredoxin_put"/>
</dbReference>
<evidence type="ECO:0000256" key="2">
    <source>
        <dbReference type="SAM" id="Phobius"/>
    </source>
</evidence>
<keyword evidence="5" id="KW-1185">Reference proteome</keyword>
<proteinExistence type="predicted"/>
<feature type="region of interest" description="Disordered" evidence="1">
    <location>
        <begin position="83"/>
        <end position="189"/>
    </location>
</feature>
<feature type="compositionally biased region" description="Low complexity" evidence="1">
    <location>
        <begin position="83"/>
        <end position="94"/>
    </location>
</feature>
<feature type="domain" description="Zinc finger/thioredoxin putative" evidence="3">
    <location>
        <begin position="3"/>
        <end position="37"/>
    </location>
</feature>
<evidence type="ECO:0000313" key="5">
    <source>
        <dbReference type="Proteomes" id="UP000680067"/>
    </source>
</evidence>
<dbReference type="Pfam" id="PF11906">
    <property type="entry name" value="DUF3426"/>
    <property type="match status" value="1"/>
</dbReference>
<feature type="transmembrane region" description="Helical" evidence="2">
    <location>
        <begin position="356"/>
        <end position="375"/>
    </location>
</feature>
<dbReference type="EMBL" id="JAGSPN010000001">
    <property type="protein sequence ID" value="MBR7781049.1"/>
    <property type="molecule type" value="Genomic_DNA"/>
</dbReference>
<accession>A0A941DJ85</accession>
<organism evidence="4 5">
    <name type="scientific">Undibacterium luofuense</name>
    <dbReference type="NCBI Taxonomy" id="2828733"/>
    <lineage>
        <taxon>Bacteria</taxon>
        <taxon>Pseudomonadati</taxon>
        <taxon>Pseudomonadota</taxon>
        <taxon>Betaproteobacteria</taxon>
        <taxon>Burkholderiales</taxon>
        <taxon>Oxalobacteraceae</taxon>
        <taxon>Undibacterium</taxon>
    </lineage>
</organism>
<dbReference type="AlphaFoldDB" id="A0A941DJ85"/>
<feature type="region of interest" description="Disordered" evidence="1">
    <location>
        <begin position="48"/>
        <end position="67"/>
    </location>
</feature>
<keyword evidence="2" id="KW-0472">Membrane</keyword>
<feature type="compositionally biased region" description="Polar residues" evidence="1">
    <location>
        <begin position="111"/>
        <end position="128"/>
    </location>
</feature>
<reference evidence="4" key="1">
    <citation type="submission" date="2021-04" db="EMBL/GenBank/DDBJ databases">
        <title>novel species isolated from subtropical streams in China.</title>
        <authorList>
            <person name="Lu H."/>
        </authorList>
    </citation>
    <scope>NUCLEOTIDE SEQUENCE</scope>
    <source>
        <strain evidence="4">LFS511W</strain>
    </source>
</reference>
<comment type="caution">
    <text evidence="4">The sequence shown here is derived from an EMBL/GenBank/DDBJ whole genome shotgun (WGS) entry which is preliminary data.</text>
</comment>
<keyword evidence="2" id="KW-0812">Transmembrane</keyword>
<keyword evidence="2" id="KW-1133">Transmembrane helix</keyword>
<gene>
    <name evidence="4" type="ORF">KDM89_02755</name>
</gene>
<evidence type="ECO:0000259" key="3">
    <source>
        <dbReference type="Pfam" id="PF13719"/>
    </source>
</evidence>
<protein>
    <submittedName>
        <fullName evidence="4">Zinc-ribbon domain-containing protein</fullName>
    </submittedName>
</protein>
<name>A0A941DJ85_9BURK</name>
<dbReference type="Proteomes" id="UP000680067">
    <property type="component" value="Unassembled WGS sequence"/>
</dbReference>
<dbReference type="NCBIfam" id="TIGR02098">
    <property type="entry name" value="MJ0042_CXXC"/>
    <property type="match status" value="1"/>
</dbReference>
<evidence type="ECO:0000256" key="1">
    <source>
        <dbReference type="SAM" id="MobiDB-lite"/>
    </source>
</evidence>
<dbReference type="Gene3D" id="2.30.30.380">
    <property type="entry name" value="Zn-finger domain of Sec23/24"/>
    <property type="match status" value="1"/>
</dbReference>